<name>A0A6M4JB79_9MOLU</name>
<organism evidence="2 3">
    <name type="scientific">Mycoplasma miroungigenitalium</name>
    <dbReference type="NCBI Taxonomy" id="754515"/>
    <lineage>
        <taxon>Bacteria</taxon>
        <taxon>Bacillati</taxon>
        <taxon>Mycoplasmatota</taxon>
        <taxon>Mollicutes</taxon>
        <taxon>Mycoplasmataceae</taxon>
        <taxon>Mycoplasma</taxon>
    </lineage>
</organism>
<dbReference type="RefSeq" id="WP_171110977.1">
    <property type="nucleotide sequence ID" value="NZ_CP053096.1"/>
</dbReference>
<evidence type="ECO:0000313" key="2">
    <source>
        <dbReference type="EMBL" id="QJR43339.1"/>
    </source>
</evidence>
<reference evidence="2 3" key="1">
    <citation type="submission" date="2020-05" db="EMBL/GenBank/DDBJ databases">
        <title>Novel Mycoplasma species detected in Mirounga angustirostris (northern elephant seal) from the USA.</title>
        <authorList>
            <person name="Volokhov D.V."/>
        </authorList>
    </citation>
    <scope>NUCLEOTIDE SEQUENCE [LARGE SCALE GENOMIC DNA]</scope>
    <source>
        <strain evidence="2 3">Mirounga ES2806-GEN</strain>
    </source>
</reference>
<sequence>MSICEFDYKNDLETFQTNPEIIESRVKSYSKMTEFLFLISIVIHIGTAVLFFFLGWTETWHKVLLSFSVIITAALYIFSFIKLIGLFSFKKTFKIAAQGSETKKAYKNYKIYKFCKFDWTCYKKIN</sequence>
<evidence type="ECO:0000313" key="3">
    <source>
        <dbReference type="Proteomes" id="UP000500686"/>
    </source>
</evidence>
<dbReference type="Proteomes" id="UP000500686">
    <property type="component" value="Chromosome"/>
</dbReference>
<keyword evidence="3" id="KW-1185">Reference proteome</keyword>
<dbReference type="KEGG" id="mmir:HLA87_00795"/>
<keyword evidence="1" id="KW-0472">Membrane</keyword>
<accession>A0A6M4JB79</accession>
<feature type="transmembrane region" description="Helical" evidence="1">
    <location>
        <begin position="35"/>
        <end position="57"/>
    </location>
</feature>
<gene>
    <name evidence="2" type="ORF">HLA87_00795</name>
</gene>
<evidence type="ECO:0000256" key="1">
    <source>
        <dbReference type="SAM" id="Phobius"/>
    </source>
</evidence>
<proteinExistence type="predicted"/>
<keyword evidence="1" id="KW-0812">Transmembrane</keyword>
<keyword evidence="1" id="KW-1133">Transmembrane helix</keyword>
<feature type="transmembrane region" description="Helical" evidence="1">
    <location>
        <begin position="63"/>
        <end position="84"/>
    </location>
</feature>
<protein>
    <submittedName>
        <fullName evidence="2">Uncharacterized protein</fullName>
    </submittedName>
</protein>
<dbReference type="AlphaFoldDB" id="A0A6M4JB79"/>
<dbReference type="EMBL" id="CP053096">
    <property type="protein sequence ID" value="QJR43339.1"/>
    <property type="molecule type" value="Genomic_DNA"/>
</dbReference>